<dbReference type="GO" id="GO:0008270">
    <property type="term" value="F:zinc ion binding"/>
    <property type="evidence" value="ECO:0007669"/>
    <property type="project" value="UniProtKB-KW"/>
</dbReference>
<keyword evidence="6" id="KW-1185">Reference proteome</keyword>
<dbReference type="InterPro" id="IPR013083">
    <property type="entry name" value="Znf_RING/FYVE/PHD"/>
</dbReference>
<feature type="domain" description="RING-type" evidence="4">
    <location>
        <begin position="94"/>
        <end position="129"/>
    </location>
</feature>
<evidence type="ECO:0000256" key="2">
    <source>
        <dbReference type="SAM" id="MobiDB-lite"/>
    </source>
</evidence>
<dbReference type="Pfam" id="PF13920">
    <property type="entry name" value="zf-C3HC4_3"/>
    <property type="match status" value="1"/>
</dbReference>
<gene>
    <name evidence="5" type="ORF">BSAL_45235</name>
</gene>
<dbReference type="Proteomes" id="UP000051952">
    <property type="component" value="Unassembled WGS sequence"/>
</dbReference>
<dbReference type="VEuPathDB" id="TriTrypDB:BSAL_45235"/>
<feature type="region of interest" description="Disordered" evidence="2">
    <location>
        <begin position="54"/>
        <end position="90"/>
    </location>
</feature>
<keyword evidence="1" id="KW-0863">Zinc-finger</keyword>
<keyword evidence="3" id="KW-1133">Transmembrane helix</keyword>
<dbReference type="AlphaFoldDB" id="A0A0S4JUW3"/>
<organism evidence="5 6">
    <name type="scientific">Bodo saltans</name>
    <name type="common">Flagellated protozoan</name>
    <dbReference type="NCBI Taxonomy" id="75058"/>
    <lineage>
        <taxon>Eukaryota</taxon>
        <taxon>Discoba</taxon>
        <taxon>Euglenozoa</taxon>
        <taxon>Kinetoplastea</taxon>
        <taxon>Metakinetoplastina</taxon>
        <taxon>Eubodonida</taxon>
        <taxon>Bodonidae</taxon>
        <taxon>Bodo</taxon>
    </lineage>
</organism>
<feature type="transmembrane region" description="Helical" evidence="3">
    <location>
        <begin position="24"/>
        <end position="44"/>
    </location>
</feature>
<dbReference type="InterPro" id="IPR001841">
    <property type="entry name" value="Znf_RING"/>
</dbReference>
<proteinExistence type="predicted"/>
<keyword evidence="3" id="KW-0812">Transmembrane</keyword>
<dbReference type="PROSITE" id="PS50089">
    <property type="entry name" value="ZF_RING_2"/>
    <property type="match status" value="1"/>
</dbReference>
<dbReference type="SUPFAM" id="SSF57850">
    <property type="entry name" value="RING/U-box"/>
    <property type="match status" value="1"/>
</dbReference>
<feature type="region of interest" description="Disordered" evidence="2">
    <location>
        <begin position="1"/>
        <end position="20"/>
    </location>
</feature>
<dbReference type="OMA" id="CAAHCKE"/>
<dbReference type="EMBL" id="CYKH01002199">
    <property type="protein sequence ID" value="CUG93837.1"/>
    <property type="molecule type" value="Genomic_DNA"/>
</dbReference>
<accession>A0A0S4JUW3</accession>
<dbReference type="OrthoDB" id="10251804at2759"/>
<reference evidence="6" key="1">
    <citation type="submission" date="2015-09" db="EMBL/GenBank/DDBJ databases">
        <authorList>
            <consortium name="Pathogen Informatics"/>
        </authorList>
    </citation>
    <scope>NUCLEOTIDE SEQUENCE [LARGE SCALE GENOMIC DNA]</scope>
    <source>
        <strain evidence="6">Lake Konstanz</strain>
    </source>
</reference>
<evidence type="ECO:0000313" key="5">
    <source>
        <dbReference type="EMBL" id="CUG93837.1"/>
    </source>
</evidence>
<evidence type="ECO:0000313" key="6">
    <source>
        <dbReference type="Proteomes" id="UP000051952"/>
    </source>
</evidence>
<name>A0A0S4JUW3_BODSA</name>
<dbReference type="PANTHER" id="PTHR14879:SF5">
    <property type="entry name" value="RING-TYPE DOMAIN-CONTAINING PROTEIN"/>
    <property type="match status" value="1"/>
</dbReference>
<feature type="compositionally biased region" description="Basic and acidic residues" evidence="2">
    <location>
        <begin position="76"/>
        <end position="88"/>
    </location>
</feature>
<dbReference type="InterPro" id="IPR051728">
    <property type="entry name" value="RING-FYVE_E3_ubiquitin-ligase"/>
</dbReference>
<dbReference type="Gene3D" id="3.30.40.10">
    <property type="entry name" value="Zinc/RING finger domain, C3HC4 (zinc finger)"/>
    <property type="match status" value="1"/>
</dbReference>
<sequence>MVNQSSRSSARERRPSDTSSDDNVAIAIAATVGIAIGAGITWLWSRLSSADAVPASSAQQPVQHNTSPQKPSAMKPRFDPTKVERAADNDPSSCVVCLDNKSNCAFQPCQHMVVCSSCAAHCKECPVCREPIRKRLTLFV</sequence>
<keyword evidence="1" id="KW-0479">Metal-binding</keyword>
<keyword evidence="3" id="KW-0472">Membrane</keyword>
<keyword evidence="1" id="KW-0862">Zinc</keyword>
<evidence type="ECO:0000256" key="1">
    <source>
        <dbReference type="PROSITE-ProRule" id="PRU00175"/>
    </source>
</evidence>
<evidence type="ECO:0000256" key="3">
    <source>
        <dbReference type="SAM" id="Phobius"/>
    </source>
</evidence>
<feature type="compositionally biased region" description="Polar residues" evidence="2">
    <location>
        <begin position="56"/>
        <end position="70"/>
    </location>
</feature>
<protein>
    <submittedName>
        <fullName evidence="5">Zinc finger protein, putative</fullName>
    </submittedName>
</protein>
<dbReference type="PANTHER" id="PTHR14879">
    <property type="entry name" value="CASPASE REGULATOR, RING FINGER DOMAIN-CONTAINING"/>
    <property type="match status" value="1"/>
</dbReference>
<evidence type="ECO:0000259" key="4">
    <source>
        <dbReference type="PROSITE" id="PS50089"/>
    </source>
</evidence>